<dbReference type="AlphaFoldDB" id="A0A6V8LBY9"/>
<evidence type="ECO:0000259" key="1">
    <source>
        <dbReference type="PROSITE" id="PS50943"/>
    </source>
</evidence>
<gene>
    <name evidence="2" type="ORF">Prum_067920</name>
</gene>
<dbReference type="GO" id="GO:0003677">
    <property type="term" value="F:DNA binding"/>
    <property type="evidence" value="ECO:0007669"/>
    <property type="project" value="InterPro"/>
</dbReference>
<proteinExistence type="predicted"/>
<reference evidence="2 3" key="2">
    <citation type="submission" date="2020-03" db="EMBL/GenBank/DDBJ databases">
        <authorList>
            <person name="Ichikawa N."/>
            <person name="Kimura A."/>
            <person name="Kitahashi Y."/>
            <person name="Uohara A."/>
        </authorList>
    </citation>
    <scope>NUCLEOTIDE SEQUENCE [LARGE SCALE GENOMIC DNA]</scope>
    <source>
        <strain evidence="2 3">NBRC 108638</strain>
    </source>
</reference>
<name>A0A6V8LBY9_9ACTN</name>
<dbReference type="SUPFAM" id="SSF47413">
    <property type="entry name" value="lambda repressor-like DNA-binding domains"/>
    <property type="match status" value="1"/>
</dbReference>
<keyword evidence="3" id="KW-1185">Reference proteome</keyword>
<feature type="domain" description="HTH cro/C1-type" evidence="1">
    <location>
        <begin position="47"/>
        <end position="84"/>
    </location>
</feature>
<dbReference type="Pfam" id="PF01381">
    <property type="entry name" value="HTH_3"/>
    <property type="match status" value="1"/>
</dbReference>
<evidence type="ECO:0000313" key="3">
    <source>
        <dbReference type="Proteomes" id="UP000482960"/>
    </source>
</evidence>
<dbReference type="RefSeq" id="WP_173079846.1">
    <property type="nucleotide sequence ID" value="NZ_BAABJB010000049.1"/>
</dbReference>
<dbReference type="InterPro" id="IPR001387">
    <property type="entry name" value="Cro/C1-type_HTH"/>
</dbReference>
<accession>A0A6V8LBY9</accession>
<dbReference type="Gene3D" id="1.10.260.40">
    <property type="entry name" value="lambda repressor-like DNA-binding domains"/>
    <property type="match status" value="1"/>
</dbReference>
<dbReference type="InterPro" id="IPR010982">
    <property type="entry name" value="Lambda_DNA-bd_dom_sf"/>
</dbReference>
<comment type="caution">
    <text evidence="2">The sequence shown here is derived from an EMBL/GenBank/DDBJ whole genome shotgun (WGS) entry which is preliminary data.</text>
</comment>
<evidence type="ECO:0000313" key="2">
    <source>
        <dbReference type="EMBL" id="GFJ93150.1"/>
    </source>
</evidence>
<dbReference type="EMBL" id="BLPG01000001">
    <property type="protein sequence ID" value="GFJ93150.1"/>
    <property type="molecule type" value="Genomic_DNA"/>
</dbReference>
<sequence length="161" mass="18193">MADGAEQRTRATFRVRLNYLFDTVRAPGRTTPYTAQEVADAIRDAGTDISKGYISLLRNGERSNPTMTIVQAIANFFQVPPAYFFDDAAYEAARRDLAELRAMKDVRDLLDDPGAALLGYRARNLTAAGVIEALRHVEAIIEREQAQRRRRPRRPDNRPET</sequence>
<protein>
    <recommendedName>
        <fullName evidence="1">HTH cro/C1-type domain-containing protein</fullName>
    </recommendedName>
</protein>
<organism evidence="2 3">
    <name type="scientific">Phytohabitans rumicis</name>
    <dbReference type="NCBI Taxonomy" id="1076125"/>
    <lineage>
        <taxon>Bacteria</taxon>
        <taxon>Bacillati</taxon>
        <taxon>Actinomycetota</taxon>
        <taxon>Actinomycetes</taxon>
        <taxon>Micromonosporales</taxon>
        <taxon>Micromonosporaceae</taxon>
    </lineage>
</organism>
<dbReference type="PROSITE" id="PS50943">
    <property type="entry name" value="HTH_CROC1"/>
    <property type="match status" value="1"/>
</dbReference>
<dbReference type="Proteomes" id="UP000482960">
    <property type="component" value="Unassembled WGS sequence"/>
</dbReference>
<reference evidence="2 3" key="1">
    <citation type="submission" date="2020-03" db="EMBL/GenBank/DDBJ databases">
        <title>Whole genome shotgun sequence of Phytohabitans rumicis NBRC 108638.</title>
        <authorList>
            <person name="Komaki H."/>
            <person name="Tamura T."/>
        </authorList>
    </citation>
    <scope>NUCLEOTIDE SEQUENCE [LARGE SCALE GENOMIC DNA]</scope>
    <source>
        <strain evidence="2 3">NBRC 108638</strain>
    </source>
</reference>